<dbReference type="Proteomes" id="UP000011693">
    <property type="component" value="Unassembled WGS sequence"/>
</dbReference>
<evidence type="ECO:0000313" key="3">
    <source>
        <dbReference type="Proteomes" id="UP000011693"/>
    </source>
</evidence>
<dbReference type="PATRIC" id="fig|1227492.4.peg.2438"/>
<dbReference type="Gene3D" id="3.40.50.720">
    <property type="entry name" value="NAD(P)-binding Rossmann-like Domain"/>
    <property type="match status" value="1"/>
</dbReference>
<dbReference type="InterPro" id="IPR005097">
    <property type="entry name" value="Sacchrp_dh_NADP-bd"/>
</dbReference>
<reference evidence="2 3" key="1">
    <citation type="journal article" date="2014" name="PLoS Genet.">
        <title>Phylogenetically driven sequencing of extremely halophilic archaea reveals strategies for static and dynamic osmo-response.</title>
        <authorList>
            <person name="Becker E.A."/>
            <person name="Seitzer P.M."/>
            <person name="Tritt A."/>
            <person name="Larsen D."/>
            <person name="Krusor M."/>
            <person name="Yao A.I."/>
            <person name="Wu D."/>
            <person name="Madern D."/>
            <person name="Eisen J.A."/>
            <person name="Darling A.E."/>
            <person name="Facciotti M.T."/>
        </authorList>
    </citation>
    <scope>NUCLEOTIDE SEQUENCE [LARGE SCALE GENOMIC DNA]</scope>
    <source>
        <strain evidence="2 3">JCM 10990</strain>
    </source>
</reference>
<protein>
    <submittedName>
        <fullName evidence="2">Saccharopine dehydrogenase</fullName>
    </submittedName>
</protein>
<dbReference type="PANTHER" id="PTHR43781:SF1">
    <property type="entry name" value="SACCHAROPINE DEHYDROGENASE"/>
    <property type="match status" value="1"/>
</dbReference>
<dbReference type="SUPFAM" id="SSF51735">
    <property type="entry name" value="NAD(P)-binding Rossmann-fold domains"/>
    <property type="match status" value="1"/>
</dbReference>
<evidence type="ECO:0000313" key="2">
    <source>
        <dbReference type="EMBL" id="ELY98308.1"/>
    </source>
</evidence>
<sequence>MVYGSYGFVGNLVAQEVLDRNHNHNRGRGRDREIDMVLAGRDREQLTAQVDELGVPGRVFHLGDPDLIDEALTDDVDCVLNCAGPFSNTAAPLVEGCIRTGTDYVDITGEIPVIEGIGERDSDATDAGVTLLPAAAFSAVAMDCLAAHLSDRLPNADSLELGVDSLRPPSIGTVRTVIEGIEDGGAVYRDGRLEYVPAAWRTREIDFGRGTRSAATMPMGDVSTAHYTTGIPNVSVYAIAPPPARLALKSHRYLAPLLGSTPVQKGLKRLSGLVREGPASWSRKRGSAYLWGEARADGSNGERVVSRLLTPDVYVVTVDAAVATAERVLDGDTEDGFQTPAGAFGPEFVLDLKGVEGFFDESTPDSDSRTVDVPS</sequence>
<dbReference type="EMBL" id="AOIN01000064">
    <property type="protein sequence ID" value="ELY98308.1"/>
    <property type="molecule type" value="Genomic_DNA"/>
</dbReference>
<dbReference type="InterPro" id="IPR036291">
    <property type="entry name" value="NAD(P)-bd_dom_sf"/>
</dbReference>
<dbReference type="AlphaFoldDB" id="M0ALQ0"/>
<proteinExistence type="predicted"/>
<comment type="caution">
    <text evidence="2">The sequence shown here is derived from an EMBL/GenBank/DDBJ whole genome shotgun (WGS) entry which is preliminary data.</text>
</comment>
<name>M0ALQ0_9EURY</name>
<organism evidence="2 3">
    <name type="scientific">Natrialba chahannaoensis JCM 10990</name>
    <dbReference type="NCBI Taxonomy" id="1227492"/>
    <lineage>
        <taxon>Archaea</taxon>
        <taxon>Methanobacteriati</taxon>
        <taxon>Methanobacteriota</taxon>
        <taxon>Stenosarchaea group</taxon>
        <taxon>Halobacteria</taxon>
        <taxon>Halobacteriales</taxon>
        <taxon>Natrialbaceae</taxon>
        <taxon>Natrialba</taxon>
    </lineage>
</organism>
<evidence type="ECO:0000259" key="1">
    <source>
        <dbReference type="Pfam" id="PF03435"/>
    </source>
</evidence>
<gene>
    <name evidence="2" type="ORF">C482_12352</name>
</gene>
<accession>M0ALQ0</accession>
<dbReference type="Pfam" id="PF03435">
    <property type="entry name" value="Sacchrp_dh_NADP"/>
    <property type="match status" value="1"/>
</dbReference>
<feature type="domain" description="Saccharopine dehydrogenase NADP binding" evidence="1">
    <location>
        <begin position="2"/>
        <end position="131"/>
    </location>
</feature>
<dbReference type="STRING" id="1227492.C482_12352"/>
<keyword evidence="3" id="KW-1185">Reference proteome</keyword>
<dbReference type="PANTHER" id="PTHR43781">
    <property type="entry name" value="SACCHAROPINE DEHYDROGENASE"/>
    <property type="match status" value="1"/>
</dbReference>